<dbReference type="AlphaFoldDB" id="A0A2T0GZC9"/>
<evidence type="ECO:0000259" key="4">
    <source>
        <dbReference type="PROSITE" id="PS50983"/>
    </source>
</evidence>
<dbReference type="SUPFAM" id="SSF53807">
    <property type="entry name" value="Helical backbone' metal receptor"/>
    <property type="match status" value="1"/>
</dbReference>
<dbReference type="RefSeq" id="WP_106112914.1">
    <property type="nucleotide sequence ID" value="NZ_PVSR01000004.1"/>
</dbReference>
<proteinExistence type="inferred from homology"/>
<evidence type="ECO:0000313" key="5">
    <source>
        <dbReference type="EMBL" id="PRW64468.1"/>
    </source>
</evidence>
<name>A0A2T0GZC9_ACTMO</name>
<sequence>MSRTIGLRRGAALLLAVFALLVPVTSCASRSPSGQQPPSTDDPAAAFPVRIELSGQDPVTLPEQPKRIVSLSPTATEVLYAIGAGDQVVAVDENSDHPPRAPREDFSALDVNAGAVSEYDPDLVIAQAGGADSLAAELREVDVPVLLTPSAENLRDAYEQIRTLGKATGHGEGADDTVERMRSELDELARKTPRPEEGTTYYHEVGPNHYAASSRSFVGSVYEKFGLTDSIADSAERKFPKLSEEEILRADPDMIFLADTEAGVTADKVAERPGWDSLTAVRQGRVHELDDDTASRWGPRVVEFARDVSEAIRSARED</sequence>
<gene>
    <name evidence="5" type="ORF">CEP50_05390</name>
</gene>
<dbReference type="GO" id="GO:0071281">
    <property type="term" value="P:cellular response to iron ion"/>
    <property type="evidence" value="ECO:0007669"/>
    <property type="project" value="TreeGrafter"/>
</dbReference>
<dbReference type="InParanoid" id="A0A2T0GZC9"/>
<dbReference type="InterPro" id="IPR054828">
    <property type="entry name" value="Vit_B12_bind_prot"/>
</dbReference>
<comment type="similarity">
    <text evidence="1">Belongs to the bacterial solute-binding protein 8 family.</text>
</comment>
<keyword evidence="6" id="KW-1185">Reference proteome</keyword>
<accession>A0A2T0GZC9</accession>
<evidence type="ECO:0000256" key="1">
    <source>
        <dbReference type="ARBA" id="ARBA00008814"/>
    </source>
</evidence>
<dbReference type="InterPro" id="IPR050902">
    <property type="entry name" value="ABC_Transporter_SBP"/>
</dbReference>
<evidence type="ECO:0000256" key="2">
    <source>
        <dbReference type="ARBA" id="ARBA00022729"/>
    </source>
</evidence>
<evidence type="ECO:0000313" key="6">
    <source>
        <dbReference type="Proteomes" id="UP000239352"/>
    </source>
</evidence>
<dbReference type="Gene3D" id="3.40.50.1980">
    <property type="entry name" value="Nitrogenase molybdenum iron protein domain"/>
    <property type="match status" value="2"/>
</dbReference>
<dbReference type="CDD" id="cd01143">
    <property type="entry name" value="YvrC"/>
    <property type="match status" value="1"/>
</dbReference>
<dbReference type="NCBIfam" id="NF038402">
    <property type="entry name" value="TroA_like"/>
    <property type="match status" value="1"/>
</dbReference>
<keyword evidence="2 3" id="KW-0732">Signal</keyword>
<feature type="chain" id="PRO_5015585834" evidence="3">
    <location>
        <begin position="29"/>
        <end position="318"/>
    </location>
</feature>
<dbReference type="PANTHER" id="PTHR30535">
    <property type="entry name" value="VITAMIN B12-BINDING PROTEIN"/>
    <property type="match status" value="1"/>
</dbReference>
<protein>
    <submittedName>
        <fullName evidence="5">ABC transporter substrate-binding protein</fullName>
    </submittedName>
</protein>
<reference evidence="5 6" key="1">
    <citation type="submission" date="2018-03" db="EMBL/GenBank/DDBJ databases">
        <title>Actinopolyspora mortivallis from Sahara, screening for active biomolecules.</title>
        <authorList>
            <person name="Selama O."/>
            <person name="Wellington E.M.H."/>
            <person name="Hacene H."/>
        </authorList>
    </citation>
    <scope>NUCLEOTIDE SEQUENCE [LARGE SCALE GENOMIC DNA]</scope>
    <source>
        <strain evidence="5 6">M5A</strain>
    </source>
</reference>
<dbReference type="PANTHER" id="PTHR30535:SF34">
    <property type="entry name" value="MOLYBDATE-BINDING PROTEIN MOLA"/>
    <property type="match status" value="1"/>
</dbReference>
<organism evidence="5 6">
    <name type="scientific">Actinopolyspora mortivallis</name>
    <dbReference type="NCBI Taxonomy" id="33906"/>
    <lineage>
        <taxon>Bacteria</taxon>
        <taxon>Bacillati</taxon>
        <taxon>Actinomycetota</taxon>
        <taxon>Actinomycetes</taxon>
        <taxon>Actinopolysporales</taxon>
        <taxon>Actinopolysporaceae</taxon>
        <taxon>Actinopolyspora</taxon>
    </lineage>
</organism>
<dbReference type="Pfam" id="PF01497">
    <property type="entry name" value="Peripla_BP_2"/>
    <property type="match status" value="1"/>
</dbReference>
<comment type="caution">
    <text evidence="5">The sequence shown here is derived from an EMBL/GenBank/DDBJ whole genome shotgun (WGS) entry which is preliminary data.</text>
</comment>
<feature type="domain" description="Fe/B12 periplasmic-binding" evidence="4">
    <location>
        <begin position="67"/>
        <end position="316"/>
    </location>
</feature>
<dbReference type="EMBL" id="PVSR01000004">
    <property type="protein sequence ID" value="PRW64468.1"/>
    <property type="molecule type" value="Genomic_DNA"/>
</dbReference>
<dbReference type="InterPro" id="IPR002491">
    <property type="entry name" value="ABC_transptr_periplasmic_BD"/>
</dbReference>
<evidence type="ECO:0000256" key="3">
    <source>
        <dbReference type="SAM" id="SignalP"/>
    </source>
</evidence>
<dbReference type="STRING" id="1050202.GCA_000384035_02098"/>
<feature type="signal peptide" evidence="3">
    <location>
        <begin position="1"/>
        <end position="28"/>
    </location>
</feature>
<dbReference type="Proteomes" id="UP000239352">
    <property type="component" value="Unassembled WGS sequence"/>
</dbReference>
<dbReference type="PROSITE" id="PS50983">
    <property type="entry name" value="FE_B12_PBP"/>
    <property type="match status" value="1"/>
</dbReference>